<dbReference type="EMBL" id="CP136890">
    <property type="protein sequence ID" value="WOK94598.1"/>
    <property type="molecule type" value="Genomic_DNA"/>
</dbReference>
<keyword evidence="3" id="KW-1185">Reference proteome</keyword>
<proteinExistence type="predicted"/>
<reference evidence="2 3" key="1">
    <citation type="submission" date="2023-10" db="EMBL/GenBank/DDBJ databases">
        <title>Chromosome-scale genome assembly provides insights into flower coloration mechanisms of Canna indica.</title>
        <authorList>
            <person name="Li C."/>
        </authorList>
    </citation>
    <scope>NUCLEOTIDE SEQUENCE [LARGE SCALE GENOMIC DNA]</scope>
    <source>
        <tissue evidence="2">Flower</tissue>
    </source>
</reference>
<evidence type="ECO:0000256" key="1">
    <source>
        <dbReference type="SAM" id="MobiDB-lite"/>
    </source>
</evidence>
<dbReference type="AlphaFoldDB" id="A0AAQ3Q1K4"/>
<sequence length="94" mass="10367">MVTHRGQSVRRSTRVRKIVLPTNPCGPIQGFGVFAGEETGNTYYRMLGSGLTIGSSRGWSGPVIREHIQSQDASQIPELRESQSSQVIIHENET</sequence>
<accession>A0AAQ3Q1K4</accession>
<evidence type="ECO:0000313" key="3">
    <source>
        <dbReference type="Proteomes" id="UP001327560"/>
    </source>
</evidence>
<feature type="region of interest" description="Disordered" evidence="1">
    <location>
        <begin position="70"/>
        <end position="94"/>
    </location>
</feature>
<name>A0AAQ3Q1K4_9LILI</name>
<gene>
    <name evidence="2" type="ORF">Cni_G03303</name>
</gene>
<protein>
    <submittedName>
        <fullName evidence="2">Uncharacterized protein</fullName>
    </submittedName>
</protein>
<evidence type="ECO:0000313" key="2">
    <source>
        <dbReference type="EMBL" id="WOK94598.1"/>
    </source>
</evidence>
<dbReference type="Proteomes" id="UP001327560">
    <property type="component" value="Chromosome 1"/>
</dbReference>
<organism evidence="2 3">
    <name type="scientific">Canna indica</name>
    <name type="common">Indian-shot</name>
    <dbReference type="NCBI Taxonomy" id="4628"/>
    <lineage>
        <taxon>Eukaryota</taxon>
        <taxon>Viridiplantae</taxon>
        <taxon>Streptophyta</taxon>
        <taxon>Embryophyta</taxon>
        <taxon>Tracheophyta</taxon>
        <taxon>Spermatophyta</taxon>
        <taxon>Magnoliopsida</taxon>
        <taxon>Liliopsida</taxon>
        <taxon>Zingiberales</taxon>
        <taxon>Cannaceae</taxon>
        <taxon>Canna</taxon>
    </lineage>
</organism>